<dbReference type="OrthoDB" id="5953249at2759"/>
<dbReference type="Proteomes" id="UP000193144">
    <property type="component" value="Unassembled WGS sequence"/>
</dbReference>
<evidence type="ECO:0000256" key="1">
    <source>
        <dbReference type="SAM" id="MobiDB-lite"/>
    </source>
</evidence>
<dbReference type="STRING" id="1231657.A0A1Y1ZIM2"/>
<dbReference type="InterPro" id="IPR048519">
    <property type="entry name" value="Gfd2/YDR514C-like_C"/>
</dbReference>
<dbReference type="GO" id="GO:0005634">
    <property type="term" value="C:nucleus"/>
    <property type="evidence" value="ECO:0007669"/>
    <property type="project" value="TreeGrafter"/>
</dbReference>
<gene>
    <name evidence="3" type="ORF">BCR34DRAFT_486213</name>
</gene>
<reference evidence="3 4" key="1">
    <citation type="submission" date="2016-07" db="EMBL/GenBank/DDBJ databases">
        <title>Pervasive Adenine N6-methylation of Active Genes in Fungi.</title>
        <authorList>
            <consortium name="DOE Joint Genome Institute"/>
            <person name="Mondo S.J."/>
            <person name="Dannebaum R.O."/>
            <person name="Kuo R.C."/>
            <person name="Labutti K."/>
            <person name="Haridas S."/>
            <person name="Kuo A."/>
            <person name="Salamov A."/>
            <person name="Ahrendt S.R."/>
            <person name="Lipzen A."/>
            <person name="Sullivan W."/>
            <person name="Andreopoulos W.B."/>
            <person name="Clum A."/>
            <person name="Lindquist E."/>
            <person name="Daum C."/>
            <person name="Ramamoorthy G.K."/>
            <person name="Gryganskyi A."/>
            <person name="Culley D."/>
            <person name="Magnuson J.K."/>
            <person name="James T.Y."/>
            <person name="O'Malley M.A."/>
            <person name="Stajich J.E."/>
            <person name="Spatafora J.W."/>
            <person name="Visel A."/>
            <person name="Grigoriev I.V."/>
        </authorList>
    </citation>
    <scope>NUCLEOTIDE SEQUENCE [LARGE SCALE GENOMIC DNA]</scope>
    <source>
        <strain evidence="3 4">CBS 115471</strain>
    </source>
</reference>
<proteinExistence type="predicted"/>
<dbReference type="InterPro" id="IPR012337">
    <property type="entry name" value="RNaseH-like_sf"/>
</dbReference>
<name>A0A1Y1ZIM2_9PLEO</name>
<keyword evidence="4" id="KW-1185">Reference proteome</keyword>
<dbReference type="Pfam" id="PF21762">
    <property type="entry name" value="DEDDh_C"/>
    <property type="match status" value="1"/>
</dbReference>
<feature type="region of interest" description="Disordered" evidence="1">
    <location>
        <begin position="1"/>
        <end position="23"/>
    </location>
</feature>
<accession>A0A1Y1ZIM2</accession>
<dbReference type="SUPFAM" id="SSF53098">
    <property type="entry name" value="Ribonuclease H-like"/>
    <property type="match status" value="1"/>
</dbReference>
<evidence type="ECO:0000313" key="4">
    <source>
        <dbReference type="Proteomes" id="UP000193144"/>
    </source>
</evidence>
<sequence>MAQYSPLTGPISGGSQSPTPPPTFAPGSIAELRSFLSGQSQTAVLRHILGVQKIPNAPALADHMIVNAIDCESYEHDHSMLTEIGLASLHSRDLLALAGSIGCHAENILKNIYFYHFRLKENAHAVNRKFCPGDPESNRFGTTRFVTAQEAKQMLTESFQWAIDPADPGRGPCPVVFLGHAIGNDLDMLWNSIGFSAHQLGTIVKTIDTQDLAKEAGIWSGRPGNQIGLRNLCGSLGFSARDQHTAGNDTAYTIIAAILVVLRPEFQYQEDPRQSVSEVVEAVELHSQTSSVCEFGIAIYCTRCGDERHVREKCRERVQCSNCLSKGYDKASRSHATQFCLRQV</sequence>
<evidence type="ECO:0000259" key="2">
    <source>
        <dbReference type="Pfam" id="PF21762"/>
    </source>
</evidence>
<dbReference type="PANTHER" id="PTHR28083">
    <property type="entry name" value="GOOD FOR FULL DBP5 ACTIVITY PROTEIN 2"/>
    <property type="match status" value="1"/>
</dbReference>
<evidence type="ECO:0000313" key="3">
    <source>
        <dbReference type="EMBL" id="ORY10103.1"/>
    </source>
</evidence>
<organism evidence="3 4">
    <name type="scientific">Clohesyomyces aquaticus</name>
    <dbReference type="NCBI Taxonomy" id="1231657"/>
    <lineage>
        <taxon>Eukaryota</taxon>
        <taxon>Fungi</taxon>
        <taxon>Dikarya</taxon>
        <taxon>Ascomycota</taxon>
        <taxon>Pezizomycotina</taxon>
        <taxon>Dothideomycetes</taxon>
        <taxon>Pleosporomycetidae</taxon>
        <taxon>Pleosporales</taxon>
        <taxon>Lindgomycetaceae</taxon>
        <taxon>Clohesyomyces</taxon>
    </lineage>
</organism>
<dbReference type="AlphaFoldDB" id="A0A1Y1ZIM2"/>
<dbReference type="InterPro" id="IPR040151">
    <property type="entry name" value="Gfd2/YDR514C-like"/>
</dbReference>
<comment type="caution">
    <text evidence="3">The sequence shown here is derived from an EMBL/GenBank/DDBJ whole genome shotgun (WGS) entry which is preliminary data.</text>
</comment>
<feature type="compositionally biased region" description="Low complexity" evidence="1">
    <location>
        <begin position="8"/>
        <end position="17"/>
    </location>
</feature>
<dbReference type="EMBL" id="MCFA01000077">
    <property type="protein sequence ID" value="ORY10103.1"/>
    <property type="molecule type" value="Genomic_DNA"/>
</dbReference>
<dbReference type="PANTHER" id="PTHR28083:SF1">
    <property type="entry name" value="GOOD FOR FULL DBP5 ACTIVITY PROTEIN 2"/>
    <property type="match status" value="1"/>
</dbReference>
<protein>
    <recommendedName>
        <fullName evidence="2">Gfd2/YDR514C-like C-terminal domain-containing protein</fullName>
    </recommendedName>
</protein>
<feature type="domain" description="Gfd2/YDR514C-like C-terminal" evidence="2">
    <location>
        <begin position="67"/>
        <end position="258"/>
    </location>
</feature>